<accession>B1WZ66</accession>
<dbReference type="HOGENOM" id="CLU_017295_0_0_3"/>
<dbReference type="GO" id="GO:0008236">
    <property type="term" value="F:serine-type peptidase activity"/>
    <property type="evidence" value="ECO:0007669"/>
    <property type="project" value="UniProtKB-KW"/>
</dbReference>
<dbReference type="InterPro" id="IPR054625">
    <property type="entry name" value="Cterm_S41_CtpB"/>
</dbReference>
<dbReference type="InterPro" id="IPR036034">
    <property type="entry name" value="PDZ_sf"/>
</dbReference>
<dbReference type="Proteomes" id="UP000001203">
    <property type="component" value="Chromosome circular"/>
</dbReference>
<evidence type="ECO:0000256" key="1">
    <source>
        <dbReference type="ARBA" id="ARBA00009179"/>
    </source>
</evidence>
<comment type="similarity">
    <text evidence="1 5">Belongs to the peptidase S41A family.</text>
</comment>
<evidence type="ECO:0000256" key="2">
    <source>
        <dbReference type="ARBA" id="ARBA00022670"/>
    </source>
</evidence>
<dbReference type="Gene3D" id="3.90.226.10">
    <property type="entry name" value="2-enoyl-CoA Hydratase, Chain A, domain 1"/>
    <property type="match status" value="1"/>
</dbReference>
<dbReference type="SMART" id="SM00245">
    <property type="entry name" value="TSPc"/>
    <property type="match status" value="1"/>
</dbReference>
<dbReference type="GO" id="GO:0004175">
    <property type="term" value="F:endopeptidase activity"/>
    <property type="evidence" value="ECO:0007669"/>
    <property type="project" value="TreeGrafter"/>
</dbReference>
<dbReference type="GO" id="GO:0030288">
    <property type="term" value="C:outer membrane-bounded periplasmic space"/>
    <property type="evidence" value="ECO:0007669"/>
    <property type="project" value="TreeGrafter"/>
</dbReference>
<dbReference type="PANTHER" id="PTHR32060:SF30">
    <property type="entry name" value="CARBOXY-TERMINAL PROCESSING PROTEASE CTPA"/>
    <property type="match status" value="1"/>
</dbReference>
<evidence type="ECO:0000313" key="8">
    <source>
        <dbReference type="Proteomes" id="UP000001203"/>
    </source>
</evidence>
<dbReference type="InterPro" id="IPR029045">
    <property type="entry name" value="ClpP/crotonase-like_dom_sf"/>
</dbReference>
<dbReference type="Pfam" id="PF03572">
    <property type="entry name" value="Peptidase_S41"/>
    <property type="match status" value="1"/>
</dbReference>
<dbReference type="SUPFAM" id="SSF50156">
    <property type="entry name" value="PDZ domain-like"/>
    <property type="match status" value="1"/>
</dbReference>
<name>B1WZ66_CROS5</name>
<dbReference type="InterPro" id="IPR041489">
    <property type="entry name" value="PDZ_6"/>
</dbReference>
<dbReference type="KEGG" id="cyt:cce_0080"/>
<dbReference type="NCBIfam" id="NF045589">
    <property type="entry name" value="Cterm_S41_CtpB"/>
    <property type="match status" value="1"/>
</dbReference>
<evidence type="ECO:0000313" key="7">
    <source>
        <dbReference type="EMBL" id="ACB49432.1"/>
    </source>
</evidence>
<dbReference type="eggNOG" id="COG0793">
    <property type="taxonomic scope" value="Bacteria"/>
</dbReference>
<dbReference type="Gene3D" id="2.30.42.10">
    <property type="match status" value="1"/>
</dbReference>
<keyword evidence="2 5" id="KW-0645">Protease</keyword>
<dbReference type="InterPro" id="IPR005151">
    <property type="entry name" value="Tail-specific_protease"/>
</dbReference>
<evidence type="ECO:0000256" key="3">
    <source>
        <dbReference type="ARBA" id="ARBA00022801"/>
    </source>
</evidence>
<dbReference type="STRING" id="43989.cce_0080"/>
<dbReference type="PROSITE" id="PS50106">
    <property type="entry name" value="PDZ"/>
    <property type="match status" value="1"/>
</dbReference>
<dbReference type="Gene3D" id="3.30.750.44">
    <property type="match status" value="1"/>
</dbReference>
<keyword evidence="3 5" id="KW-0378">Hydrolase</keyword>
<dbReference type="SUPFAM" id="SSF52096">
    <property type="entry name" value="ClpP/crotonase"/>
    <property type="match status" value="1"/>
</dbReference>
<dbReference type="EMBL" id="CP000806">
    <property type="protein sequence ID" value="ACB49432.1"/>
    <property type="molecule type" value="Genomic_DNA"/>
</dbReference>
<keyword evidence="8" id="KW-1185">Reference proteome</keyword>
<dbReference type="SMART" id="SM00228">
    <property type="entry name" value="PDZ"/>
    <property type="match status" value="1"/>
</dbReference>
<proteinExistence type="inferred from homology"/>
<protein>
    <submittedName>
        <fullName evidence="7">Carboxyl-terminal protease</fullName>
    </submittedName>
</protein>
<evidence type="ECO:0000256" key="5">
    <source>
        <dbReference type="RuleBase" id="RU004404"/>
    </source>
</evidence>
<dbReference type="NCBIfam" id="TIGR00225">
    <property type="entry name" value="prc"/>
    <property type="match status" value="1"/>
</dbReference>
<dbReference type="GO" id="GO:0006508">
    <property type="term" value="P:proteolysis"/>
    <property type="evidence" value="ECO:0007669"/>
    <property type="project" value="UniProtKB-KW"/>
</dbReference>
<dbReference type="Pfam" id="PF17820">
    <property type="entry name" value="PDZ_6"/>
    <property type="match status" value="1"/>
</dbReference>
<sequence>MANINCFLIPVRHRKKPMNNIIKYLCRHQSLLLGGTLAAIFFHSLALPVNSAPQPEVLEDNPKAIVDEMWQIVNNEFVNRDFNRVDWQAKRRELLSQDYESPKQAYKAIREALEDLGDPYTRFLPPNEFSVLTSQTTGELSGIGVRLAIDKRTSEIYVIEAVKNSPAMKAGLKRGDRLIRINGKPTALMSLEQAQEAITGDLGTEVSLQLSRREKGVFQVTLEREQIEIPAVTYHLEEKEGHRIGYIKLDEFSSHATEQMKLAIEDLGKQQVSGYVLDLRGNPGGLLFASVDIARLWMKKGEIVSTIDRKGGDRHFSANGTSLTDLPLVVLVNEWSASASEILAGALKENGRATVVGTTTYGKGTVQSVHNLSDGSGLAVTIARYYPPSGTDINHKGISPNVYLELTMEQQARLKNDPALMGTDADPQYNRAISILKGRSQPISSPSTPKPVGLRWEELQQTVKDPDPRWQRMQETVN</sequence>
<evidence type="ECO:0000259" key="6">
    <source>
        <dbReference type="PROSITE" id="PS50106"/>
    </source>
</evidence>
<dbReference type="InterPro" id="IPR004447">
    <property type="entry name" value="Peptidase_S41A"/>
</dbReference>
<gene>
    <name evidence="7" type="primary">ctpB</name>
    <name evidence="7" type="ordered locus">cce_0080</name>
</gene>
<dbReference type="MEROPS" id="S41.009"/>
<keyword evidence="4 5" id="KW-0720">Serine protease</keyword>
<reference evidence="7 8" key="1">
    <citation type="journal article" date="2008" name="Proc. Natl. Acad. Sci. U.S.A.">
        <title>The genome of Cyanothece 51142, a unicellular diazotrophic cyanobacterium important in the marine nitrogen cycle.</title>
        <authorList>
            <person name="Welsh E.A."/>
            <person name="Liberton M."/>
            <person name="Stoeckel J."/>
            <person name="Loh T."/>
            <person name="Elvitigala T."/>
            <person name="Wang C."/>
            <person name="Wollam A."/>
            <person name="Fulton R.S."/>
            <person name="Clifton S.W."/>
            <person name="Jacobs J.M."/>
            <person name="Aurora R."/>
            <person name="Ghosh B.K."/>
            <person name="Sherman L.A."/>
            <person name="Smith R.D."/>
            <person name="Wilson R.K."/>
            <person name="Pakrasi H.B."/>
        </authorList>
    </citation>
    <scope>NUCLEOTIDE SEQUENCE [LARGE SCALE GENOMIC DNA]</scope>
    <source>
        <strain evidence="8">ATCC 51142 / BH68</strain>
    </source>
</reference>
<dbReference type="InterPro" id="IPR001478">
    <property type="entry name" value="PDZ"/>
</dbReference>
<dbReference type="CDD" id="cd07560">
    <property type="entry name" value="Peptidase_S41_CPP"/>
    <property type="match status" value="1"/>
</dbReference>
<organism evidence="7 8">
    <name type="scientific">Crocosphaera subtropica (strain ATCC 51142 / BH68)</name>
    <name type="common">Cyanothece sp. (strain ATCC 51142)</name>
    <dbReference type="NCBI Taxonomy" id="43989"/>
    <lineage>
        <taxon>Bacteria</taxon>
        <taxon>Bacillati</taxon>
        <taxon>Cyanobacteriota</taxon>
        <taxon>Cyanophyceae</taxon>
        <taxon>Oscillatoriophycideae</taxon>
        <taxon>Chroococcales</taxon>
        <taxon>Aphanothecaceae</taxon>
        <taxon>Crocosphaera</taxon>
        <taxon>Crocosphaera subtropica</taxon>
    </lineage>
</organism>
<feature type="domain" description="PDZ" evidence="6">
    <location>
        <begin position="129"/>
        <end position="198"/>
    </location>
</feature>
<evidence type="ECO:0000256" key="4">
    <source>
        <dbReference type="ARBA" id="ARBA00022825"/>
    </source>
</evidence>
<dbReference type="PANTHER" id="PTHR32060">
    <property type="entry name" value="TAIL-SPECIFIC PROTEASE"/>
    <property type="match status" value="1"/>
</dbReference>
<dbReference type="AlphaFoldDB" id="B1WZ66"/>
<dbReference type="CDD" id="cd06782">
    <property type="entry name" value="cpPDZ_CPP-like"/>
    <property type="match status" value="1"/>
</dbReference>
<dbReference type="GO" id="GO:0007165">
    <property type="term" value="P:signal transduction"/>
    <property type="evidence" value="ECO:0007669"/>
    <property type="project" value="TreeGrafter"/>
</dbReference>